<sequence length="179" mass="20042">MRLIPETPKGETCNGVVSHFINPGEFFFYESNCQIHTLLGSCIAITLWHPILKIGGMCHFVLPGLRSPEYVDRGDNKLNGRYSDAAMALFEIEALKYGTNLREYQAKIFGGSNMLTNSTLKEDQMIGTKNTEAAIKHLTERDISLLVAHVGETGYRRIAFDVENGDVWVKHEPLQKVIG</sequence>
<evidence type="ECO:0000256" key="2">
    <source>
        <dbReference type="ARBA" id="ARBA00022801"/>
    </source>
</evidence>
<keyword evidence="2" id="KW-0378">Hydrolase</keyword>
<dbReference type="SUPFAM" id="SSF64438">
    <property type="entry name" value="CNF1/YfiH-like putative cysteine hydrolases"/>
    <property type="match status" value="1"/>
</dbReference>
<gene>
    <name evidence="3" type="ORF">MNBD_GAMMA09-1400</name>
</gene>
<dbReference type="Pfam" id="PF03975">
    <property type="entry name" value="CheD"/>
    <property type="match status" value="1"/>
</dbReference>
<dbReference type="InterPro" id="IPR011324">
    <property type="entry name" value="Cytotoxic_necrot_fac-like_cat"/>
</dbReference>
<dbReference type="Gene3D" id="3.30.1330.200">
    <property type="match status" value="1"/>
</dbReference>
<protein>
    <submittedName>
        <fullName evidence="3">Chemotaxis protein CheD</fullName>
    </submittedName>
</protein>
<dbReference type="GO" id="GO:0006935">
    <property type="term" value="P:chemotaxis"/>
    <property type="evidence" value="ECO:0007669"/>
    <property type="project" value="UniProtKB-KW"/>
</dbReference>
<dbReference type="PANTHER" id="PTHR35147">
    <property type="entry name" value="CHEMORECEPTOR GLUTAMINE DEAMIDASE CHED-RELATED"/>
    <property type="match status" value="1"/>
</dbReference>
<dbReference type="InterPro" id="IPR005659">
    <property type="entry name" value="Chemorcpt_Glu_NH3ase_CheD"/>
</dbReference>
<name>A0A3B0XB28_9ZZZZ</name>
<dbReference type="AlphaFoldDB" id="A0A3B0XB28"/>
<proteinExistence type="inferred from homology"/>
<evidence type="ECO:0000313" key="3">
    <source>
        <dbReference type="EMBL" id="VAW60672.1"/>
    </source>
</evidence>
<evidence type="ECO:0000256" key="1">
    <source>
        <dbReference type="ARBA" id="ARBA00022500"/>
    </source>
</evidence>
<dbReference type="HAMAP" id="MF_01440">
    <property type="entry name" value="CheD"/>
    <property type="match status" value="1"/>
</dbReference>
<dbReference type="InterPro" id="IPR038592">
    <property type="entry name" value="CheD-like_sf"/>
</dbReference>
<dbReference type="GO" id="GO:0050568">
    <property type="term" value="F:protein-glutamine glutaminase activity"/>
    <property type="evidence" value="ECO:0007669"/>
    <property type="project" value="InterPro"/>
</dbReference>
<dbReference type="EMBL" id="UOFI01000004">
    <property type="protein sequence ID" value="VAW60672.1"/>
    <property type="molecule type" value="Genomic_DNA"/>
</dbReference>
<dbReference type="PANTHER" id="PTHR35147:SF3">
    <property type="entry name" value="CHEMORECEPTOR GLUTAMINE DEAMIDASE CHED 1-RELATED"/>
    <property type="match status" value="1"/>
</dbReference>
<reference evidence="3" key="1">
    <citation type="submission" date="2018-06" db="EMBL/GenBank/DDBJ databases">
        <authorList>
            <person name="Zhirakovskaya E."/>
        </authorList>
    </citation>
    <scope>NUCLEOTIDE SEQUENCE</scope>
</reference>
<organism evidence="3">
    <name type="scientific">hydrothermal vent metagenome</name>
    <dbReference type="NCBI Taxonomy" id="652676"/>
    <lineage>
        <taxon>unclassified sequences</taxon>
        <taxon>metagenomes</taxon>
        <taxon>ecological metagenomes</taxon>
    </lineage>
</organism>
<dbReference type="CDD" id="cd16352">
    <property type="entry name" value="CheD"/>
    <property type="match status" value="1"/>
</dbReference>
<keyword evidence="1" id="KW-0145">Chemotaxis</keyword>
<accession>A0A3B0XB28</accession>